<dbReference type="EMBL" id="MSPX01000013">
    <property type="protein sequence ID" value="OQP85530.1"/>
    <property type="molecule type" value="Genomic_DNA"/>
</dbReference>
<protein>
    <submittedName>
        <fullName evidence="1">Uncharacterized protein</fullName>
    </submittedName>
</protein>
<evidence type="ECO:0000313" key="1">
    <source>
        <dbReference type="EMBL" id="OQP85530.1"/>
    </source>
</evidence>
<keyword evidence="2" id="KW-1185">Reference proteome</keyword>
<organism evidence="1 2">
    <name type="scientific">Xaviernesmea rhizosphaerae</name>
    <dbReference type="NCBI Taxonomy" id="1672749"/>
    <lineage>
        <taxon>Bacteria</taxon>
        <taxon>Pseudomonadati</taxon>
        <taxon>Pseudomonadota</taxon>
        <taxon>Alphaproteobacteria</taxon>
        <taxon>Hyphomicrobiales</taxon>
        <taxon>Rhizobiaceae</taxon>
        <taxon>Rhizobium/Agrobacterium group</taxon>
        <taxon>Xaviernesmea</taxon>
    </lineage>
</organism>
<accession>A0ABX3PBA2</accession>
<gene>
    <name evidence="1" type="ORF">BTR14_15180</name>
</gene>
<evidence type="ECO:0000313" key="2">
    <source>
        <dbReference type="Proteomes" id="UP000192652"/>
    </source>
</evidence>
<sequence>MVRPSKGPMNIPAMRARCETHRMKSGHRRKKNISCSRKRLAAVQRSMFPQRTGEGLMTAAVRLSDHELGRQEDPAAKASIDTANTFWPLKLYDFPVTIAREKPDLP</sequence>
<dbReference type="Proteomes" id="UP000192652">
    <property type="component" value="Unassembled WGS sequence"/>
</dbReference>
<proteinExistence type="predicted"/>
<name>A0ABX3PBA2_9HYPH</name>
<reference evidence="1 2" key="1">
    <citation type="journal article" date="2017" name="Antonie Van Leeuwenhoek">
        <title>Rhizobium rhizosphaerae sp. nov., a novel species isolated from rice rhizosphere.</title>
        <authorList>
            <person name="Zhao J.J."/>
            <person name="Zhang J."/>
            <person name="Zhang R.J."/>
            <person name="Zhang C.W."/>
            <person name="Yin H.Q."/>
            <person name="Zhang X.X."/>
        </authorList>
    </citation>
    <scope>NUCLEOTIDE SEQUENCE [LARGE SCALE GENOMIC DNA]</scope>
    <source>
        <strain evidence="1 2">RD15</strain>
    </source>
</reference>
<comment type="caution">
    <text evidence="1">The sequence shown here is derived from an EMBL/GenBank/DDBJ whole genome shotgun (WGS) entry which is preliminary data.</text>
</comment>